<dbReference type="AlphaFoldDB" id="G0S1E4"/>
<dbReference type="Pfam" id="PF01738">
    <property type="entry name" value="DLH"/>
    <property type="match status" value="1"/>
</dbReference>
<evidence type="ECO:0000313" key="2">
    <source>
        <dbReference type="EMBL" id="EGS22854.1"/>
    </source>
</evidence>
<dbReference type="Proteomes" id="UP000008066">
    <property type="component" value="Unassembled WGS sequence"/>
</dbReference>
<dbReference type="RefSeq" id="XP_006691846.1">
    <property type="nucleotide sequence ID" value="XM_006691783.1"/>
</dbReference>
<dbReference type="GO" id="GO:0016787">
    <property type="term" value="F:hydrolase activity"/>
    <property type="evidence" value="ECO:0007669"/>
    <property type="project" value="InterPro"/>
</dbReference>
<dbReference type="HOGENOM" id="CLU_054590_0_0_1"/>
<dbReference type="KEGG" id="cthr:CTHT_0013300"/>
<dbReference type="GeneID" id="18255368"/>
<organism evidence="3">
    <name type="scientific">Chaetomium thermophilum (strain DSM 1495 / CBS 144.50 / IMI 039719)</name>
    <name type="common">Thermochaetoides thermophila</name>
    <dbReference type="NCBI Taxonomy" id="759272"/>
    <lineage>
        <taxon>Eukaryota</taxon>
        <taxon>Fungi</taxon>
        <taxon>Dikarya</taxon>
        <taxon>Ascomycota</taxon>
        <taxon>Pezizomycotina</taxon>
        <taxon>Sordariomycetes</taxon>
        <taxon>Sordariomycetidae</taxon>
        <taxon>Sordariales</taxon>
        <taxon>Chaetomiaceae</taxon>
        <taxon>Thermochaetoides</taxon>
    </lineage>
</organism>
<dbReference type="OMA" id="PTEWYPP"/>
<proteinExistence type="predicted"/>
<dbReference type="PANTHER" id="PTHR47668:SF1">
    <property type="entry name" value="DIENELACTONE HYDROLASE DOMAIN-CONTAINING PROTEIN-RELATED"/>
    <property type="match status" value="1"/>
</dbReference>
<accession>G0S1E4</accession>
<protein>
    <recommendedName>
        <fullName evidence="1">Dienelactone hydrolase domain-containing protein</fullName>
    </recommendedName>
</protein>
<sequence length="347" mass="37918">MVVNQLRAAAGRSVAAYPAPQGPAAYAAGSQYARRVSIPSSIHRAVFAPAPSHPFASSTCLSSVHRLVHSSSVSSRTLGSQSQTAKMSTMPATCGHNEACCNIPPVVWQGYSPKGAYDEVDGLKTYVTGPEDATKGIVLIYDIFGYFDQTVQGADILATSHAQKYRVFIPDWFKGEPCPIEWYPPNTPEKQRDLTAFFQKNPPQGVAAKLPEFVKALEAKYPNIKSWGVLGFCWGGKVVSLVTSGDANPFKVGAQCHPAMVDPSEAKTIKVPLVLLASKEEPDDKVKEFEDNLKVAAKHVETFKDQIHGWMAARADLSDPRVREEYARGYRVVLDFFAKNWDASPKL</sequence>
<keyword evidence="3" id="KW-1185">Reference proteome</keyword>
<evidence type="ECO:0000313" key="3">
    <source>
        <dbReference type="Proteomes" id="UP000008066"/>
    </source>
</evidence>
<name>G0S1E4_CHATD</name>
<dbReference type="PANTHER" id="PTHR47668">
    <property type="entry name" value="DIENELACTONE HYDROLASE FAMILY PROTEIN (AFU_ORTHOLOGUE AFUA_6G01940)"/>
    <property type="match status" value="1"/>
</dbReference>
<dbReference type="OrthoDB" id="2147163at2759"/>
<dbReference type="InterPro" id="IPR029058">
    <property type="entry name" value="AB_hydrolase_fold"/>
</dbReference>
<evidence type="ECO:0000259" key="1">
    <source>
        <dbReference type="Pfam" id="PF01738"/>
    </source>
</evidence>
<dbReference type="InterPro" id="IPR002925">
    <property type="entry name" value="Dienelactn_hydro"/>
</dbReference>
<dbReference type="Gene3D" id="3.40.50.1820">
    <property type="entry name" value="alpha/beta hydrolase"/>
    <property type="match status" value="1"/>
</dbReference>
<dbReference type="eggNOG" id="KOG3043">
    <property type="taxonomic scope" value="Eukaryota"/>
</dbReference>
<gene>
    <name evidence="2" type="ORF">CTHT_0013300</name>
</gene>
<dbReference type="EMBL" id="GL988039">
    <property type="protein sequence ID" value="EGS22854.1"/>
    <property type="molecule type" value="Genomic_DNA"/>
</dbReference>
<reference evidence="2 3" key="1">
    <citation type="journal article" date="2011" name="Cell">
        <title>Insight into structure and assembly of the nuclear pore complex by utilizing the genome of a eukaryotic thermophile.</title>
        <authorList>
            <person name="Amlacher S."/>
            <person name="Sarges P."/>
            <person name="Flemming D."/>
            <person name="van Noort V."/>
            <person name="Kunze R."/>
            <person name="Devos D.P."/>
            <person name="Arumugam M."/>
            <person name="Bork P."/>
            <person name="Hurt E."/>
        </authorList>
    </citation>
    <scope>NUCLEOTIDE SEQUENCE [LARGE SCALE GENOMIC DNA]</scope>
    <source>
        <strain evidence="3">DSM 1495 / CBS 144.50 / IMI 039719</strain>
    </source>
</reference>
<feature type="domain" description="Dienelactone hydrolase" evidence="1">
    <location>
        <begin position="124"/>
        <end position="339"/>
    </location>
</feature>
<dbReference type="SUPFAM" id="SSF53474">
    <property type="entry name" value="alpha/beta-Hydrolases"/>
    <property type="match status" value="1"/>
</dbReference>